<reference evidence="3" key="1">
    <citation type="submission" date="2015-07" db="EMBL/GenBank/DDBJ databases">
        <title>Discovery of a poly(ethylene terephthalate assimilation.</title>
        <authorList>
            <person name="Yoshida S."/>
            <person name="Hiraga K."/>
            <person name="Takehana T."/>
            <person name="Taniguchi I."/>
            <person name="Yamaji H."/>
            <person name="Maeda Y."/>
            <person name="Toyohara K."/>
            <person name="Miyamoto K."/>
            <person name="Kimura Y."/>
            <person name="Oda K."/>
        </authorList>
    </citation>
    <scope>NUCLEOTIDE SEQUENCE [LARGE SCALE GENOMIC DNA]</scope>
    <source>
        <strain evidence="3">NBRC 110686 / TISTR 2288 / 201-F6</strain>
    </source>
</reference>
<feature type="region of interest" description="Disordered" evidence="1">
    <location>
        <begin position="1"/>
        <end position="68"/>
    </location>
</feature>
<gene>
    <name evidence="2" type="ORF">ISF6_0145</name>
</gene>
<accession>A0A0K8NTX2</accession>
<comment type="caution">
    <text evidence="2">The sequence shown here is derived from an EMBL/GenBank/DDBJ whole genome shotgun (WGS) entry which is preliminary data.</text>
</comment>
<proteinExistence type="predicted"/>
<dbReference type="EMBL" id="BBYR01000001">
    <property type="protein sequence ID" value="GAP33699.1"/>
    <property type="molecule type" value="Genomic_DNA"/>
</dbReference>
<name>A0A0K8NTX2_PISS1</name>
<feature type="compositionally biased region" description="Low complexity" evidence="1">
    <location>
        <begin position="46"/>
        <end position="68"/>
    </location>
</feature>
<dbReference type="Proteomes" id="UP000037660">
    <property type="component" value="Unassembled WGS sequence"/>
</dbReference>
<sequence length="68" mass="7258">MQRGLHGAWRGGGRRRRDEAAATYTRAPRRRPPGKREGTRPGATGRASAPPRLAARPAAVRTARAAGC</sequence>
<reference evidence="2 3" key="2">
    <citation type="journal article" date="2016" name="Science">
        <title>A bacterium that degrades and assimilates poly(ethylene terephthalate).</title>
        <authorList>
            <person name="Yoshida S."/>
            <person name="Hiraga K."/>
            <person name="Takehana T."/>
            <person name="Taniguchi I."/>
            <person name="Yamaji H."/>
            <person name="Maeda Y."/>
            <person name="Toyohara K."/>
            <person name="Miyamoto K."/>
            <person name="Kimura Y."/>
            <person name="Oda K."/>
        </authorList>
    </citation>
    <scope>NUCLEOTIDE SEQUENCE [LARGE SCALE GENOMIC DNA]</scope>
    <source>
        <strain evidence="3">NBRC 110686 / TISTR 2288 / 201-F6</strain>
    </source>
</reference>
<evidence type="ECO:0000313" key="2">
    <source>
        <dbReference type="EMBL" id="GAP33699.1"/>
    </source>
</evidence>
<protein>
    <submittedName>
        <fullName evidence="2">Uncharacterized protein</fullName>
    </submittedName>
</protein>
<organism evidence="2 3">
    <name type="scientific">Piscinibacter sakaiensis</name>
    <name type="common">Ideonella sakaiensis</name>
    <dbReference type="NCBI Taxonomy" id="1547922"/>
    <lineage>
        <taxon>Bacteria</taxon>
        <taxon>Pseudomonadati</taxon>
        <taxon>Pseudomonadota</taxon>
        <taxon>Betaproteobacteria</taxon>
        <taxon>Burkholderiales</taxon>
        <taxon>Sphaerotilaceae</taxon>
        <taxon>Piscinibacter</taxon>
    </lineage>
</organism>
<dbReference type="AlphaFoldDB" id="A0A0K8NTX2"/>
<evidence type="ECO:0000256" key="1">
    <source>
        <dbReference type="SAM" id="MobiDB-lite"/>
    </source>
</evidence>
<evidence type="ECO:0000313" key="3">
    <source>
        <dbReference type="Proteomes" id="UP000037660"/>
    </source>
</evidence>
<keyword evidence="3" id="KW-1185">Reference proteome</keyword>